<evidence type="ECO:0000259" key="2">
    <source>
        <dbReference type="Pfam" id="PF21188"/>
    </source>
</evidence>
<feature type="compositionally biased region" description="Acidic residues" evidence="1">
    <location>
        <begin position="63"/>
        <end position="102"/>
    </location>
</feature>
<dbReference type="Proteomes" id="UP000694864">
    <property type="component" value="Unplaced"/>
</dbReference>
<evidence type="ECO:0000256" key="1">
    <source>
        <dbReference type="SAM" id="MobiDB-lite"/>
    </source>
</evidence>
<dbReference type="Pfam" id="PF21188">
    <property type="entry name" value="BRR2_plug"/>
    <property type="match status" value="1"/>
</dbReference>
<feature type="non-terminal residue" evidence="4">
    <location>
        <position position="1"/>
    </location>
</feature>
<gene>
    <name evidence="4" type="primary">LOC109132062</name>
</gene>
<sequence>GAADEILAVLKNETFKNPEKKMEIEKLLNKIKDQEFDQLVSIGKLITDFQEGGDSGGGKANDDEGLDDDLGVAVEFEENEEDDEDSDPDMVQEEDDEEDEEP</sequence>
<accession>A0ABM1RI98</accession>
<dbReference type="InterPro" id="IPR048863">
    <property type="entry name" value="BRR2_plug"/>
</dbReference>
<protein>
    <submittedName>
        <fullName evidence="4">DExH-box ATP-dependent RNA helicase DExH12-like</fullName>
    </submittedName>
</protein>
<organism evidence="3 4">
    <name type="scientific">Camelina sativa</name>
    <name type="common">False flax</name>
    <name type="synonym">Myagrum sativum</name>
    <dbReference type="NCBI Taxonomy" id="90675"/>
    <lineage>
        <taxon>Eukaryota</taxon>
        <taxon>Viridiplantae</taxon>
        <taxon>Streptophyta</taxon>
        <taxon>Embryophyta</taxon>
        <taxon>Tracheophyta</taxon>
        <taxon>Spermatophyta</taxon>
        <taxon>Magnoliopsida</taxon>
        <taxon>eudicotyledons</taxon>
        <taxon>Gunneridae</taxon>
        <taxon>Pentapetalae</taxon>
        <taxon>rosids</taxon>
        <taxon>malvids</taxon>
        <taxon>Brassicales</taxon>
        <taxon>Brassicaceae</taxon>
        <taxon>Camelineae</taxon>
        <taxon>Camelina</taxon>
    </lineage>
</organism>
<reference evidence="3" key="1">
    <citation type="journal article" date="2014" name="Nat. Commun.">
        <title>The emerging biofuel crop Camelina sativa retains a highly undifferentiated hexaploid genome structure.</title>
        <authorList>
            <person name="Kagale S."/>
            <person name="Koh C."/>
            <person name="Nixon J."/>
            <person name="Bollina V."/>
            <person name="Clarke W.E."/>
            <person name="Tuteja R."/>
            <person name="Spillane C."/>
            <person name="Robinson S.J."/>
            <person name="Links M.G."/>
            <person name="Clarke C."/>
            <person name="Higgins E.E."/>
            <person name="Huebert T."/>
            <person name="Sharpe A.G."/>
            <person name="Parkin I.A."/>
        </authorList>
    </citation>
    <scope>NUCLEOTIDE SEQUENCE [LARGE SCALE GENOMIC DNA]</scope>
    <source>
        <strain evidence="3">cv. DH55</strain>
    </source>
</reference>
<reference evidence="4" key="2">
    <citation type="submission" date="2025-08" db="UniProtKB">
        <authorList>
            <consortium name="RefSeq"/>
        </authorList>
    </citation>
    <scope>IDENTIFICATION</scope>
    <source>
        <tissue evidence="4">Leaf</tissue>
    </source>
</reference>
<evidence type="ECO:0000313" key="4">
    <source>
        <dbReference type="RefSeq" id="XP_019098736.1"/>
    </source>
</evidence>
<feature type="domain" description="Pre-mRNA-splicing helicase BRR2-like plug" evidence="2">
    <location>
        <begin position="2"/>
        <end position="42"/>
    </location>
</feature>
<feature type="region of interest" description="Disordered" evidence="1">
    <location>
        <begin position="48"/>
        <end position="102"/>
    </location>
</feature>
<dbReference type="RefSeq" id="XP_019098736.1">
    <property type="nucleotide sequence ID" value="XM_019243191.1"/>
</dbReference>
<keyword evidence="3" id="KW-1185">Reference proteome</keyword>
<dbReference type="GeneID" id="109132062"/>
<feature type="non-terminal residue" evidence="4">
    <location>
        <position position="102"/>
    </location>
</feature>
<evidence type="ECO:0000313" key="3">
    <source>
        <dbReference type="Proteomes" id="UP000694864"/>
    </source>
</evidence>
<proteinExistence type="predicted"/>
<name>A0ABM1RI98_CAMSA</name>